<evidence type="ECO:0000259" key="1">
    <source>
        <dbReference type="PROSITE" id="PS50805"/>
    </source>
</evidence>
<dbReference type="EMBL" id="JANPWB010000005">
    <property type="protein sequence ID" value="KAJ1190635.1"/>
    <property type="molecule type" value="Genomic_DNA"/>
</dbReference>
<dbReference type="SMART" id="SM00349">
    <property type="entry name" value="KRAB"/>
    <property type="match status" value="1"/>
</dbReference>
<accession>A0AAV7UQU4</accession>
<dbReference type="PROSITE" id="PS50805">
    <property type="entry name" value="KRAB"/>
    <property type="match status" value="1"/>
</dbReference>
<dbReference type="Proteomes" id="UP001066276">
    <property type="component" value="Chromosome 3_1"/>
</dbReference>
<dbReference type="InterPro" id="IPR050169">
    <property type="entry name" value="Krueppel_C2H2_ZnF"/>
</dbReference>
<name>A0AAV7UQU4_PLEWA</name>
<keyword evidence="3" id="KW-1185">Reference proteome</keyword>
<dbReference type="Pfam" id="PF01352">
    <property type="entry name" value="KRAB"/>
    <property type="match status" value="1"/>
</dbReference>
<gene>
    <name evidence="2" type="ORF">NDU88_007373</name>
</gene>
<evidence type="ECO:0000313" key="2">
    <source>
        <dbReference type="EMBL" id="KAJ1190635.1"/>
    </source>
</evidence>
<dbReference type="SUPFAM" id="SSF109640">
    <property type="entry name" value="KRAB domain (Kruppel-associated box)"/>
    <property type="match status" value="1"/>
</dbReference>
<sequence length="357" mass="40051">MKSRKEKSHEVPLTFCDVVACFSEEEWKLLQCWQKELYRSVMKEIHQALISLGPLIATSVFSLRPKDSDDLCSEVRPELDVEGINSRLSGDPILNFGNVLRKEEFQSCLVDSYCGEEGESKAAHNTGDPILKSGNALRKEEKLASGFMDDYGAEMGDSSTVRCIGYADEAPFVSFNIKSEVKTFSIEPLNCDRERISSTTRYPFHSIGVDGNVRNYQCTEEEPGTHLNSGHEVITQVDSIGINEEGETYPIDIQEIQIKEHSNSPAGSGSLNRKSIVSRSLKCIDKLRLRKCTLKRLKTNMVQSLCERSNSKSHMCSEIDHELGGEKDEHWQNYTYRAAGKTIVALLESPDSNKLPQ</sequence>
<dbReference type="Gene3D" id="6.10.140.140">
    <property type="match status" value="1"/>
</dbReference>
<dbReference type="PANTHER" id="PTHR23232">
    <property type="entry name" value="KRAB DOMAIN C2H2 ZINC FINGER"/>
    <property type="match status" value="1"/>
</dbReference>
<protein>
    <recommendedName>
        <fullName evidence="1">KRAB domain-containing protein</fullName>
    </recommendedName>
</protein>
<proteinExistence type="predicted"/>
<dbReference type="CDD" id="cd07765">
    <property type="entry name" value="KRAB_A-box"/>
    <property type="match status" value="1"/>
</dbReference>
<dbReference type="InterPro" id="IPR036051">
    <property type="entry name" value="KRAB_dom_sf"/>
</dbReference>
<dbReference type="PANTHER" id="PTHR23232:SF118">
    <property type="entry name" value="ZINC FINGER PROTEIN 746"/>
    <property type="match status" value="1"/>
</dbReference>
<evidence type="ECO:0000313" key="3">
    <source>
        <dbReference type="Proteomes" id="UP001066276"/>
    </source>
</evidence>
<comment type="caution">
    <text evidence="2">The sequence shown here is derived from an EMBL/GenBank/DDBJ whole genome shotgun (WGS) entry which is preliminary data.</text>
</comment>
<dbReference type="InterPro" id="IPR001909">
    <property type="entry name" value="KRAB"/>
</dbReference>
<reference evidence="2" key="1">
    <citation type="journal article" date="2022" name="bioRxiv">
        <title>Sequencing and chromosome-scale assembly of the giantPleurodeles waltlgenome.</title>
        <authorList>
            <person name="Brown T."/>
            <person name="Elewa A."/>
            <person name="Iarovenko S."/>
            <person name="Subramanian E."/>
            <person name="Araus A.J."/>
            <person name="Petzold A."/>
            <person name="Susuki M."/>
            <person name="Suzuki K.-i.T."/>
            <person name="Hayashi T."/>
            <person name="Toyoda A."/>
            <person name="Oliveira C."/>
            <person name="Osipova E."/>
            <person name="Leigh N.D."/>
            <person name="Simon A."/>
            <person name="Yun M.H."/>
        </authorList>
    </citation>
    <scope>NUCLEOTIDE SEQUENCE</scope>
    <source>
        <strain evidence="2">20211129_DDA</strain>
        <tissue evidence="2">Liver</tissue>
    </source>
</reference>
<feature type="domain" description="KRAB" evidence="1">
    <location>
        <begin position="13"/>
        <end position="92"/>
    </location>
</feature>
<dbReference type="GO" id="GO:0006355">
    <property type="term" value="P:regulation of DNA-templated transcription"/>
    <property type="evidence" value="ECO:0007669"/>
    <property type="project" value="InterPro"/>
</dbReference>
<dbReference type="AlphaFoldDB" id="A0AAV7UQU4"/>
<organism evidence="2 3">
    <name type="scientific">Pleurodeles waltl</name>
    <name type="common">Iberian ribbed newt</name>
    <dbReference type="NCBI Taxonomy" id="8319"/>
    <lineage>
        <taxon>Eukaryota</taxon>
        <taxon>Metazoa</taxon>
        <taxon>Chordata</taxon>
        <taxon>Craniata</taxon>
        <taxon>Vertebrata</taxon>
        <taxon>Euteleostomi</taxon>
        <taxon>Amphibia</taxon>
        <taxon>Batrachia</taxon>
        <taxon>Caudata</taxon>
        <taxon>Salamandroidea</taxon>
        <taxon>Salamandridae</taxon>
        <taxon>Pleurodelinae</taxon>
        <taxon>Pleurodeles</taxon>
    </lineage>
</organism>